<dbReference type="EMBL" id="UGWP01000002">
    <property type="protein sequence ID" value="SUF54879.1"/>
    <property type="molecule type" value="Genomic_DNA"/>
</dbReference>
<keyword evidence="2" id="KW-1133">Transmembrane helix</keyword>
<evidence type="ECO:0000256" key="2">
    <source>
        <dbReference type="SAM" id="Phobius"/>
    </source>
</evidence>
<dbReference type="PANTHER" id="PTHR30121">
    <property type="entry name" value="UNCHARACTERIZED PROTEIN YJGR-RELATED"/>
    <property type="match status" value="1"/>
</dbReference>
<feature type="transmembrane region" description="Helical" evidence="2">
    <location>
        <begin position="36"/>
        <end position="64"/>
    </location>
</feature>
<accession>A0A379QF41</accession>
<dbReference type="SUPFAM" id="SSF52540">
    <property type="entry name" value="P-loop containing nucleoside triphosphate hydrolases"/>
    <property type="match status" value="1"/>
</dbReference>
<dbReference type="Proteomes" id="UP000254597">
    <property type="component" value="Unassembled WGS sequence"/>
</dbReference>
<protein>
    <submittedName>
        <fullName evidence="3">TrbC-like protein</fullName>
    </submittedName>
</protein>
<dbReference type="PANTHER" id="PTHR30121:SF6">
    <property type="entry name" value="SLR6007 PROTEIN"/>
    <property type="match status" value="1"/>
</dbReference>
<dbReference type="Gene3D" id="3.40.50.300">
    <property type="entry name" value="P-loop containing nucleotide triphosphate hydrolases"/>
    <property type="match status" value="2"/>
</dbReference>
<sequence>MSNNEISKAKLERDIRSLEDRVVDWFRDANHVRAFILLRIILQLFFIAFWPLSLVTSLMVWAFVLDKKVSMPLRVPKDVGGRDLSDYYTYRTEWKFWIFKGTSEKRKYQLAAGILYWGSLRTSIPHLQGMEIWSTNSDCRTHAFVGGTTGSGKSESLYGLVYNALCWGSGAVYADGKADISLPFTIWSLCRRLGREDDYLHLNLLTAGRDPYLDLLEEEKYRRMGKEFFNTQKGARSNSLNPFFSGTADFQVQLMSSLLPKANGDGAQWQEKAVNLVDAIIRCLRYKHLRGDLTSGIEMIQKYLGLEELLELYKEGKKGLLPYAAFSPIENYLKSGLSFDFNLIDEPQKWTPEVRTQHGYLTSQFQRTLSMMIQSYGFVYKVKHPDIDLSDVLLNNRILVISIPSLEKSAQEAEALGKLVLSCIRLMMAENLGTNYEGTKSQILLSRATASPVPSIIITDELSYYYASGLAVMYAQARSLGFMMVAAVQDIQGLKRGSAGEETASLLANTKFKNCLALEDADDTFALIQKVAGEGYFSTLTGYDYQSGAVSGSWTAQAGSKIETRNRVQINDVKKLKQGESFLIFQDSLVEMSAFYIPDDDKHTKLKPRINQFIEIDLPTSISEFNTEPVVIPVSESDVFINKIINGIPHDSSYAAANDYLADAELEIDEELRNQYSDDEDIESIKPDLTLTGQKKRLLRAALNGLENAA</sequence>
<keyword evidence="1" id="KW-0175">Coiled coil</keyword>
<dbReference type="InterPro" id="IPR027417">
    <property type="entry name" value="P-loop_NTPase"/>
</dbReference>
<keyword evidence="2" id="KW-0472">Membrane</keyword>
<evidence type="ECO:0000256" key="1">
    <source>
        <dbReference type="SAM" id="Coils"/>
    </source>
</evidence>
<evidence type="ECO:0000313" key="4">
    <source>
        <dbReference type="Proteomes" id="UP000254597"/>
    </source>
</evidence>
<dbReference type="InterPro" id="IPR051162">
    <property type="entry name" value="T4SS_component"/>
</dbReference>
<dbReference type="AlphaFoldDB" id="A0A379QF41"/>
<gene>
    <name evidence="3" type="primary">trbC</name>
    <name evidence="3" type="ORF">NCTC10252_00045</name>
</gene>
<reference evidence="3 4" key="1">
    <citation type="submission" date="2018-06" db="EMBL/GenBank/DDBJ databases">
        <authorList>
            <consortium name="Pathogen Informatics"/>
            <person name="Doyle S."/>
        </authorList>
    </citation>
    <scope>NUCLEOTIDE SEQUENCE [LARGE SCALE GENOMIC DNA]</scope>
    <source>
        <strain evidence="3 4">NCTC10252</strain>
    </source>
</reference>
<name>A0A379QF41_SALER</name>
<evidence type="ECO:0000313" key="3">
    <source>
        <dbReference type="EMBL" id="SUF54879.1"/>
    </source>
</evidence>
<organism evidence="3 4">
    <name type="scientific">Salmonella enterica</name>
    <name type="common">Salmonella choleraesuis</name>
    <dbReference type="NCBI Taxonomy" id="28901"/>
    <lineage>
        <taxon>Bacteria</taxon>
        <taxon>Pseudomonadati</taxon>
        <taxon>Pseudomonadota</taxon>
        <taxon>Gammaproteobacteria</taxon>
        <taxon>Enterobacterales</taxon>
        <taxon>Enterobacteriaceae</taxon>
        <taxon>Salmonella</taxon>
    </lineage>
</organism>
<proteinExistence type="predicted"/>
<keyword evidence="2" id="KW-0812">Transmembrane</keyword>
<feature type="coiled-coil region" evidence="1">
    <location>
        <begin position="1"/>
        <end position="28"/>
    </location>
</feature>